<dbReference type="AlphaFoldDB" id="A0A7J0G9C2"/>
<accession>A0A7J0G9C2</accession>
<evidence type="ECO:0000256" key="3">
    <source>
        <dbReference type="ARBA" id="ARBA00022448"/>
    </source>
</evidence>
<protein>
    <submittedName>
        <fullName evidence="6">Uncharacterized protein</fullName>
    </submittedName>
</protein>
<evidence type="ECO:0000313" key="6">
    <source>
        <dbReference type="EMBL" id="GFZ07407.1"/>
    </source>
</evidence>
<dbReference type="GO" id="GO:0005768">
    <property type="term" value="C:endosome"/>
    <property type="evidence" value="ECO:0007669"/>
    <property type="project" value="UniProtKB-SubCell"/>
</dbReference>
<dbReference type="Proteomes" id="UP000585474">
    <property type="component" value="Unassembled WGS sequence"/>
</dbReference>
<comment type="similarity">
    <text evidence="2">Belongs to the VPS35L family.</text>
</comment>
<evidence type="ECO:0000256" key="5">
    <source>
        <dbReference type="ARBA" id="ARBA00022927"/>
    </source>
</evidence>
<dbReference type="EMBL" id="BJWL01000019">
    <property type="protein sequence ID" value="GFZ07407.1"/>
    <property type="molecule type" value="Genomic_DNA"/>
</dbReference>
<dbReference type="GO" id="GO:0015031">
    <property type="term" value="P:protein transport"/>
    <property type="evidence" value="ECO:0007669"/>
    <property type="project" value="UniProtKB-KW"/>
</dbReference>
<dbReference type="PANTHER" id="PTHR13673">
    <property type="entry name" value="ESOPHAGEAL CANCER ASSOCIATED PROTEIN"/>
    <property type="match status" value="1"/>
</dbReference>
<dbReference type="PANTHER" id="PTHR13673:SF0">
    <property type="entry name" value="VPS35 ENDOSOMAL PROTEIN-SORTING FACTOR-LIKE"/>
    <property type="match status" value="1"/>
</dbReference>
<dbReference type="InterPro" id="IPR029705">
    <property type="entry name" value="VPS35L"/>
</dbReference>
<reference evidence="6 7" key="1">
    <citation type="submission" date="2019-07" db="EMBL/GenBank/DDBJ databases">
        <title>De Novo Assembly of kiwifruit Actinidia rufa.</title>
        <authorList>
            <person name="Sugita-Konishi S."/>
            <person name="Sato K."/>
            <person name="Mori E."/>
            <person name="Abe Y."/>
            <person name="Kisaki G."/>
            <person name="Hamano K."/>
            <person name="Suezawa K."/>
            <person name="Otani M."/>
            <person name="Fukuda T."/>
            <person name="Manabe T."/>
            <person name="Gomi K."/>
            <person name="Tabuchi M."/>
            <person name="Akimitsu K."/>
            <person name="Kataoka I."/>
        </authorList>
    </citation>
    <scope>NUCLEOTIDE SEQUENCE [LARGE SCALE GENOMIC DNA]</scope>
    <source>
        <strain evidence="7">cv. Fuchu</strain>
    </source>
</reference>
<proteinExistence type="inferred from homology"/>
<comment type="caution">
    <text evidence="6">The sequence shown here is derived from an EMBL/GenBank/DDBJ whole genome shotgun (WGS) entry which is preliminary data.</text>
</comment>
<keyword evidence="5" id="KW-0653">Protein transport</keyword>
<evidence type="ECO:0000313" key="7">
    <source>
        <dbReference type="Proteomes" id="UP000585474"/>
    </source>
</evidence>
<gene>
    <name evidence="6" type="ORF">Acr_19g0003440</name>
</gene>
<name>A0A7J0G9C2_9ERIC</name>
<keyword evidence="3" id="KW-0813">Transport</keyword>
<keyword evidence="4" id="KW-0967">Endosome</keyword>
<evidence type="ECO:0000256" key="1">
    <source>
        <dbReference type="ARBA" id="ARBA00004177"/>
    </source>
</evidence>
<dbReference type="GO" id="GO:0032456">
    <property type="term" value="P:endocytic recycling"/>
    <property type="evidence" value="ECO:0007669"/>
    <property type="project" value="InterPro"/>
</dbReference>
<sequence length="89" mass="10054">MTMHLEELDDPQKFAEGGIKFISQLEYISQLHELKDEITRAWKADDRMTSLKLSINVARGTMALEDCSCIASSFNASAEKTNLVVFWAI</sequence>
<comment type="subcellular location">
    <subcellularLocation>
        <location evidence="1">Endosome</location>
    </subcellularLocation>
</comment>
<organism evidence="6 7">
    <name type="scientific">Actinidia rufa</name>
    <dbReference type="NCBI Taxonomy" id="165716"/>
    <lineage>
        <taxon>Eukaryota</taxon>
        <taxon>Viridiplantae</taxon>
        <taxon>Streptophyta</taxon>
        <taxon>Embryophyta</taxon>
        <taxon>Tracheophyta</taxon>
        <taxon>Spermatophyta</taxon>
        <taxon>Magnoliopsida</taxon>
        <taxon>eudicotyledons</taxon>
        <taxon>Gunneridae</taxon>
        <taxon>Pentapetalae</taxon>
        <taxon>asterids</taxon>
        <taxon>Ericales</taxon>
        <taxon>Actinidiaceae</taxon>
        <taxon>Actinidia</taxon>
    </lineage>
</organism>
<evidence type="ECO:0000256" key="4">
    <source>
        <dbReference type="ARBA" id="ARBA00022753"/>
    </source>
</evidence>
<dbReference type="OrthoDB" id="1390338at2759"/>
<keyword evidence="7" id="KW-1185">Reference proteome</keyword>
<evidence type="ECO:0000256" key="2">
    <source>
        <dbReference type="ARBA" id="ARBA00010704"/>
    </source>
</evidence>